<dbReference type="EMBL" id="JAOTPL010000014">
    <property type="protein sequence ID" value="MCU7694802.1"/>
    <property type="molecule type" value="Genomic_DNA"/>
</dbReference>
<feature type="coiled-coil region" evidence="1">
    <location>
        <begin position="38"/>
        <end position="83"/>
    </location>
</feature>
<sequence length="116" mass="13380">MNAAGTFFHTWLEQLGRMASINENIEQLYTKQSPDDAYDVEQGNQEELEAEIRRLQSERKKIKDAADHNKKALIQMLEQAENQELIISPRQDTGGLTPHAYRVYLEKGDLKYLTLS</sequence>
<dbReference type="AlphaFoldDB" id="A0AAE3IS59"/>
<evidence type="ECO:0000313" key="2">
    <source>
        <dbReference type="EMBL" id="MCU7694802.1"/>
    </source>
</evidence>
<accession>A0AAE3IS59</accession>
<evidence type="ECO:0000256" key="1">
    <source>
        <dbReference type="SAM" id="Coils"/>
    </source>
</evidence>
<dbReference type="Proteomes" id="UP001209317">
    <property type="component" value="Unassembled WGS sequence"/>
</dbReference>
<organism evidence="2 3">
    <name type="scientific">Haoranjiania flava</name>
    <dbReference type="NCBI Taxonomy" id="1856322"/>
    <lineage>
        <taxon>Bacteria</taxon>
        <taxon>Pseudomonadati</taxon>
        <taxon>Bacteroidota</taxon>
        <taxon>Chitinophagia</taxon>
        <taxon>Chitinophagales</taxon>
        <taxon>Chitinophagaceae</taxon>
        <taxon>Haoranjiania</taxon>
    </lineage>
</organism>
<gene>
    <name evidence="2" type="ORF">OD355_09775</name>
</gene>
<dbReference type="RefSeq" id="WP_263038288.1">
    <property type="nucleotide sequence ID" value="NZ_JAOTPL010000014.1"/>
</dbReference>
<protein>
    <submittedName>
        <fullName evidence="2">Uncharacterized protein</fullName>
    </submittedName>
</protein>
<evidence type="ECO:0000313" key="3">
    <source>
        <dbReference type="Proteomes" id="UP001209317"/>
    </source>
</evidence>
<proteinExistence type="predicted"/>
<name>A0AAE3IS59_9BACT</name>
<comment type="caution">
    <text evidence="2">The sequence shown here is derived from an EMBL/GenBank/DDBJ whole genome shotgun (WGS) entry which is preliminary data.</text>
</comment>
<keyword evidence="3" id="KW-1185">Reference proteome</keyword>
<keyword evidence="1" id="KW-0175">Coiled coil</keyword>
<reference evidence="2" key="1">
    <citation type="submission" date="2022-10" db="EMBL/GenBank/DDBJ databases">
        <authorList>
            <person name="Kim H.S."/>
            <person name="Kim J.-S."/>
            <person name="Suh M.K."/>
            <person name="Eom M.K."/>
            <person name="Lee J.-S."/>
        </authorList>
    </citation>
    <scope>NUCLEOTIDE SEQUENCE</scope>
    <source>
        <strain evidence="2">LIP-5</strain>
    </source>
</reference>